<dbReference type="Gene3D" id="2.60.40.4130">
    <property type="match status" value="1"/>
</dbReference>
<dbReference type="InterPro" id="IPR036439">
    <property type="entry name" value="Dockerin_dom_sf"/>
</dbReference>
<dbReference type="SUPFAM" id="SSF63446">
    <property type="entry name" value="Type I dockerin domain"/>
    <property type="match status" value="1"/>
</dbReference>
<keyword evidence="1" id="KW-1133">Transmembrane helix</keyword>
<feature type="domain" description="T9SS-like galactose binding" evidence="2">
    <location>
        <begin position="593"/>
        <end position="706"/>
    </location>
</feature>
<dbReference type="Pfam" id="PF00404">
    <property type="entry name" value="Dockerin_1"/>
    <property type="match status" value="1"/>
</dbReference>
<dbReference type="Pfam" id="PF23759">
    <property type="entry name" value="GBD_T9SS_assoc"/>
    <property type="match status" value="3"/>
</dbReference>
<accession>A0A7K3WSX0</accession>
<dbReference type="GO" id="GO:0004553">
    <property type="term" value="F:hydrolase activity, hydrolyzing O-glycosyl compounds"/>
    <property type="evidence" value="ECO:0007669"/>
    <property type="project" value="InterPro"/>
</dbReference>
<feature type="domain" description="T9SS-like galactose binding" evidence="2">
    <location>
        <begin position="457"/>
        <end position="545"/>
    </location>
</feature>
<evidence type="ECO:0000256" key="1">
    <source>
        <dbReference type="SAM" id="Phobius"/>
    </source>
</evidence>
<dbReference type="GO" id="GO:0000272">
    <property type="term" value="P:polysaccharide catabolic process"/>
    <property type="evidence" value="ECO:0007669"/>
    <property type="project" value="InterPro"/>
</dbReference>
<evidence type="ECO:0000313" key="4">
    <source>
        <dbReference type="Proteomes" id="UP000486602"/>
    </source>
</evidence>
<reference evidence="3 4" key="1">
    <citation type="submission" date="2020-02" db="EMBL/GenBank/DDBJ databases">
        <title>Out from the shadows clarifying the taxonomy of the family Cryomorphaceae and related taxa by utilizing the GTDB taxonomic framework.</title>
        <authorList>
            <person name="Bowman J.P."/>
        </authorList>
    </citation>
    <scope>NUCLEOTIDE SEQUENCE [LARGE SCALE GENOMIC DNA]</scope>
    <source>
        <strain evidence="3 4">QSSC 1-22</strain>
    </source>
</reference>
<name>A0A7K3WSX0_9FLAO</name>
<keyword evidence="1" id="KW-0812">Transmembrane</keyword>
<evidence type="ECO:0000313" key="3">
    <source>
        <dbReference type="EMBL" id="NEN24789.1"/>
    </source>
</evidence>
<keyword evidence="4" id="KW-1185">Reference proteome</keyword>
<dbReference type="RefSeq" id="WP_163286184.1">
    <property type="nucleotide sequence ID" value="NZ_JAAGVY010000033.1"/>
</dbReference>
<sequence length="879" mass="93426">MKLIVSKTGICRRAFIPYQFISLSFIFIAIAVYSTSLFAQGNTACTAVAVQPGSYTANGPSTGGNAVNYCSFPIAGNATNADWYKYTPPANGTITISSCSGGANTRLSLLKGFCFVSPITGLTSFGPISCVASNDDACNYSFFDLFGRASKIENVAVTGGTTYYIQWDDRWSTSGFDWSLEYTPAPTNNNPCAAMLLDCGIPMDGTTYGATVSSTTPTCTVGSHNDVFYKFPAFALSAYYIEVDGDADYDPILVVYTGTCDGTLTQLYCNNFTSGNGTMESRTFVSTDDQYIYVQTYDANNSGGGGNFTIHFNCPSRPNDECVDAYPITVNGEVLSGYNNGATPSTIPLGSCGDGISDADVWYKFTSPLSGKIIIETFNDESFDGLDDSELRILDACGGDVLFCNDDGGEGLMSRIEIPCENYTPFSLYYIQVDGYGSARGEFSISVTTEDCATPVNDECNDASELLINAPPQEATNFNATSSPDILIDCGYGGENASTNDVWFYFTAPSSGILTIQTFAGTLTDSQLQVMDACGGNVIACDEDGGDGLMSKITLPCGSYSPGDAYLVQVDGYSGSDGTFSISVTSSLCPPPNDDCTDAIMLPVNYSWTCPANQVQGTTYSASASDTDGCEETSPDVYYKFNSGSNSEVIINLISITAADLIISAFAESCSSTPLFCLSLLDEPYLMTVTPFTTYYLRIHSLTNFLTGTFNICIENIPSETITLNGTVSGWSNNCTAREIQISMLDLSLGSLSEITTTLNPDGTFTISGPELLPGPYNILAKVQGALAVLTEDVSFSAGNNFISIGPVILGDINNNNVINVLDLSIFSASFGKTAGSPGFNFLADLNCDGVINIFDVSILGAGFNQVGDDIYIPTKPEY</sequence>
<feature type="transmembrane region" description="Helical" evidence="1">
    <location>
        <begin position="20"/>
        <end position="39"/>
    </location>
</feature>
<dbReference type="EMBL" id="JAAGVY010000033">
    <property type="protein sequence ID" value="NEN24789.1"/>
    <property type="molecule type" value="Genomic_DNA"/>
</dbReference>
<protein>
    <recommendedName>
        <fullName evidence="2">T9SS-like galactose binding domain-containing protein</fullName>
    </recommendedName>
</protein>
<keyword evidence="1" id="KW-0472">Membrane</keyword>
<evidence type="ECO:0000259" key="2">
    <source>
        <dbReference type="Pfam" id="PF23759"/>
    </source>
</evidence>
<proteinExistence type="predicted"/>
<dbReference type="InterPro" id="IPR056600">
    <property type="entry name" value="GBD_T9SS_assoc"/>
</dbReference>
<dbReference type="Gene3D" id="2.60.120.380">
    <property type="match status" value="2"/>
</dbReference>
<comment type="caution">
    <text evidence="3">The sequence shown here is derived from an EMBL/GenBank/DDBJ whole genome shotgun (WGS) entry which is preliminary data.</text>
</comment>
<dbReference type="Proteomes" id="UP000486602">
    <property type="component" value="Unassembled WGS sequence"/>
</dbReference>
<dbReference type="AlphaFoldDB" id="A0A7K3WSX0"/>
<gene>
    <name evidence="3" type="ORF">G3O08_14890</name>
</gene>
<feature type="domain" description="T9SS-like galactose binding" evidence="2">
    <location>
        <begin position="319"/>
        <end position="408"/>
    </location>
</feature>
<organism evidence="3 4">
    <name type="scientific">Cryomorpha ignava</name>
    <dbReference type="NCBI Taxonomy" id="101383"/>
    <lineage>
        <taxon>Bacteria</taxon>
        <taxon>Pseudomonadati</taxon>
        <taxon>Bacteroidota</taxon>
        <taxon>Flavobacteriia</taxon>
        <taxon>Flavobacteriales</taxon>
        <taxon>Cryomorphaceae</taxon>
        <taxon>Cryomorpha</taxon>
    </lineage>
</organism>
<dbReference type="InterPro" id="IPR002105">
    <property type="entry name" value="Dockerin_1_rpt"/>
</dbReference>